<keyword evidence="1 3" id="KW-0808">Transferase</keyword>
<evidence type="ECO:0000313" key="4">
    <source>
        <dbReference type="Proteomes" id="UP000283387"/>
    </source>
</evidence>
<gene>
    <name evidence="3" type="ORF">BC643_0821</name>
</gene>
<dbReference type="InterPro" id="IPR016181">
    <property type="entry name" value="Acyl_CoA_acyltransferase"/>
</dbReference>
<dbReference type="PROSITE" id="PS51186">
    <property type="entry name" value="GNAT"/>
    <property type="match status" value="1"/>
</dbReference>
<dbReference type="PANTHER" id="PTHR13947:SF37">
    <property type="entry name" value="LD18367P"/>
    <property type="match status" value="1"/>
</dbReference>
<dbReference type="Pfam" id="PF00583">
    <property type="entry name" value="Acetyltransf_1"/>
    <property type="match status" value="1"/>
</dbReference>
<dbReference type="RefSeq" id="WP_120271884.1">
    <property type="nucleotide sequence ID" value="NZ_RAPN01000001.1"/>
</dbReference>
<dbReference type="InterPro" id="IPR050769">
    <property type="entry name" value="NAT_camello-type"/>
</dbReference>
<evidence type="ECO:0000313" key="3">
    <source>
        <dbReference type="EMBL" id="RKD90481.1"/>
    </source>
</evidence>
<dbReference type="CDD" id="cd04301">
    <property type="entry name" value="NAT_SF"/>
    <property type="match status" value="1"/>
</dbReference>
<proteinExistence type="predicted"/>
<dbReference type="SUPFAM" id="SSF55729">
    <property type="entry name" value="Acyl-CoA N-acyltransferases (Nat)"/>
    <property type="match status" value="1"/>
</dbReference>
<evidence type="ECO:0000256" key="1">
    <source>
        <dbReference type="ARBA" id="ARBA00022679"/>
    </source>
</evidence>
<accession>A0A419W4T7</accession>
<dbReference type="AlphaFoldDB" id="A0A419W4T7"/>
<dbReference type="InterPro" id="IPR000182">
    <property type="entry name" value="GNAT_dom"/>
</dbReference>
<dbReference type="PANTHER" id="PTHR13947">
    <property type="entry name" value="GNAT FAMILY N-ACETYLTRANSFERASE"/>
    <property type="match status" value="1"/>
</dbReference>
<dbReference type="Gene3D" id="3.40.630.30">
    <property type="match status" value="1"/>
</dbReference>
<keyword evidence="4" id="KW-1185">Reference proteome</keyword>
<dbReference type="GO" id="GO:0008080">
    <property type="term" value="F:N-acetyltransferase activity"/>
    <property type="evidence" value="ECO:0007669"/>
    <property type="project" value="InterPro"/>
</dbReference>
<dbReference type="EMBL" id="RAPN01000001">
    <property type="protein sequence ID" value="RKD90481.1"/>
    <property type="molecule type" value="Genomic_DNA"/>
</dbReference>
<sequence length="175" mass="19837">MKSNLEITIRNAKPEEFPAIGRLMVDVYSQLDGFPKESEQPDYYKLLLNVGALTQKPCTEILVAVDEKMQLLGAVVYFSDMQYYGSGGTATAEKNAAGFRLLTVAPWAQKQGIGKQLTLACIERARERKLQQVIIHTTQAMLPAWKMYEKLGFKRSEDLDFLQQELPVFGFRLKL</sequence>
<name>A0A419W4T7_9BACT</name>
<organism evidence="3 4">
    <name type="scientific">Mangrovibacterium diazotrophicum</name>
    <dbReference type="NCBI Taxonomy" id="1261403"/>
    <lineage>
        <taxon>Bacteria</taxon>
        <taxon>Pseudomonadati</taxon>
        <taxon>Bacteroidota</taxon>
        <taxon>Bacteroidia</taxon>
        <taxon>Marinilabiliales</taxon>
        <taxon>Prolixibacteraceae</taxon>
        <taxon>Mangrovibacterium</taxon>
    </lineage>
</organism>
<protein>
    <submittedName>
        <fullName evidence="3">Acetyltransferase (GNAT) family protein</fullName>
    </submittedName>
</protein>
<reference evidence="3 4" key="1">
    <citation type="submission" date="2018-09" db="EMBL/GenBank/DDBJ databases">
        <title>Genomic Encyclopedia of Archaeal and Bacterial Type Strains, Phase II (KMG-II): from individual species to whole genera.</title>
        <authorList>
            <person name="Goeker M."/>
        </authorList>
    </citation>
    <scope>NUCLEOTIDE SEQUENCE [LARGE SCALE GENOMIC DNA]</scope>
    <source>
        <strain evidence="3 4">DSM 27148</strain>
    </source>
</reference>
<feature type="domain" description="N-acetyltransferase" evidence="2">
    <location>
        <begin position="7"/>
        <end position="175"/>
    </location>
</feature>
<dbReference type="Proteomes" id="UP000283387">
    <property type="component" value="Unassembled WGS sequence"/>
</dbReference>
<evidence type="ECO:0000259" key="2">
    <source>
        <dbReference type="PROSITE" id="PS51186"/>
    </source>
</evidence>
<dbReference type="OrthoDB" id="5419426at2"/>
<comment type="caution">
    <text evidence="3">The sequence shown here is derived from an EMBL/GenBank/DDBJ whole genome shotgun (WGS) entry which is preliminary data.</text>
</comment>